<dbReference type="SMART" id="SM00479">
    <property type="entry name" value="EXOIII"/>
    <property type="match status" value="1"/>
</dbReference>
<dbReference type="AlphaFoldDB" id="A0A930UI09"/>
<proteinExistence type="inferred from homology"/>
<evidence type="ECO:0000313" key="7">
    <source>
        <dbReference type="Proteomes" id="UP000604381"/>
    </source>
</evidence>
<comment type="similarity">
    <text evidence="1">Belongs to the oligoribonuclease family.</text>
</comment>
<dbReference type="PANTHER" id="PTHR11046">
    <property type="entry name" value="OLIGORIBONUCLEASE, MITOCHONDRIAL"/>
    <property type="match status" value="1"/>
</dbReference>
<dbReference type="InterPro" id="IPR036397">
    <property type="entry name" value="RNaseH_sf"/>
</dbReference>
<dbReference type="Gene3D" id="3.30.420.10">
    <property type="entry name" value="Ribonuclease H-like superfamily/Ribonuclease H"/>
    <property type="match status" value="1"/>
</dbReference>
<keyword evidence="2" id="KW-0540">Nuclease</keyword>
<dbReference type="NCBIfam" id="NF003765">
    <property type="entry name" value="PRK05359.1"/>
    <property type="match status" value="1"/>
</dbReference>
<organism evidence="6 7">
    <name type="scientific">Candidatus Amphirhobacter heronislandensis</name>
    <dbReference type="NCBI Taxonomy" id="1732024"/>
    <lineage>
        <taxon>Bacteria</taxon>
        <taxon>Pseudomonadati</taxon>
        <taxon>Pseudomonadota</taxon>
        <taxon>Gammaproteobacteria</taxon>
        <taxon>Candidatus Tethybacterales</taxon>
        <taxon>Candidatus Tethybacteraceae</taxon>
        <taxon>Candidatus Amphirhobacter</taxon>
    </lineage>
</organism>
<evidence type="ECO:0000256" key="1">
    <source>
        <dbReference type="ARBA" id="ARBA00009921"/>
    </source>
</evidence>
<dbReference type="GO" id="GO:0003676">
    <property type="term" value="F:nucleic acid binding"/>
    <property type="evidence" value="ECO:0007669"/>
    <property type="project" value="InterPro"/>
</dbReference>
<keyword evidence="4" id="KW-0269">Exonuclease</keyword>
<dbReference type="GO" id="GO:0006259">
    <property type="term" value="P:DNA metabolic process"/>
    <property type="evidence" value="ECO:0007669"/>
    <property type="project" value="UniProtKB-ARBA"/>
</dbReference>
<evidence type="ECO:0000256" key="2">
    <source>
        <dbReference type="ARBA" id="ARBA00022722"/>
    </source>
</evidence>
<dbReference type="EC" id="3.1.-.-" evidence="6"/>
<dbReference type="CDD" id="cd06135">
    <property type="entry name" value="Orn"/>
    <property type="match status" value="1"/>
</dbReference>
<feature type="domain" description="Exonuclease" evidence="5">
    <location>
        <begin position="10"/>
        <end position="183"/>
    </location>
</feature>
<evidence type="ECO:0000256" key="4">
    <source>
        <dbReference type="ARBA" id="ARBA00022839"/>
    </source>
</evidence>
<dbReference type="GO" id="GO:0000175">
    <property type="term" value="F:3'-5'-RNA exonuclease activity"/>
    <property type="evidence" value="ECO:0007669"/>
    <property type="project" value="InterPro"/>
</dbReference>
<reference evidence="6" key="1">
    <citation type="submission" date="2020-10" db="EMBL/GenBank/DDBJ databases">
        <title>An improved Amphimedon queenslandica hologenome assembly reveals how three proteobacterial symbionts can extend the metabolic phenotypic of their marine sponge host.</title>
        <authorList>
            <person name="Degnan B."/>
            <person name="Degnan S."/>
            <person name="Xiang X."/>
        </authorList>
    </citation>
    <scope>NUCLEOTIDE SEQUENCE</scope>
    <source>
        <strain evidence="6">AqS2</strain>
    </source>
</reference>
<dbReference type="PANTHER" id="PTHR11046:SF0">
    <property type="entry name" value="OLIGORIBONUCLEASE, MITOCHONDRIAL"/>
    <property type="match status" value="1"/>
</dbReference>
<evidence type="ECO:0000256" key="3">
    <source>
        <dbReference type="ARBA" id="ARBA00022801"/>
    </source>
</evidence>
<dbReference type="Pfam" id="PF00929">
    <property type="entry name" value="RNase_T"/>
    <property type="match status" value="1"/>
</dbReference>
<evidence type="ECO:0000313" key="6">
    <source>
        <dbReference type="EMBL" id="MBF2735272.1"/>
    </source>
</evidence>
<comment type="caution">
    <text evidence="6">The sequence shown here is derived from an EMBL/GenBank/DDBJ whole genome shotgun (WGS) entry which is preliminary data.</text>
</comment>
<protein>
    <submittedName>
        <fullName evidence="6">Oligoribonuclease</fullName>
        <ecNumber evidence="6">3.1.-.-</ecNumber>
    </submittedName>
</protein>
<keyword evidence="3 6" id="KW-0378">Hydrolase</keyword>
<dbReference type="EMBL" id="JADHEI010000033">
    <property type="protein sequence ID" value="MBF2735272.1"/>
    <property type="molecule type" value="Genomic_DNA"/>
</dbReference>
<sequence>MGKTGKAKDNLLWIDLEMTGLDPQQDQILEVALLVTSSDLEIVAKAPSWVLGCDAEVLERMDKWNSSTHARSGLLDEVRNSRLTAAECERQALAFVRKHVGVRESPMCGNTICQDRRFLARLMPELHDYFHYRNLDVTSFKIACQRWLEGGGPSLAKPETEHRALQDIEQSVEEMKIYRRMLF</sequence>
<dbReference type="InterPro" id="IPR013520">
    <property type="entry name" value="Ribonucl_H"/>
</dbReference>
<name>A0A930UI09_9GAMM</name>
<evidence type="ECO:0000259" key="5">
    <source>
        <dbReference type="SMART" id="SM00479"/>
    </source>
</evidence>
<dbReference type="SUPFAM" id="SSF53098">
    <property type="entry name" value="Ribonuclease H-like"/>
    <property type="match status" value="1"/>
</dbReference>
<keyword evidence="7" id="KW-1185">Reference proteome</keyword>
<gene>
    <name evidence="6" type="primary">orn</name>
    <name evidence="6" type="ORF">ISN26_04200</name>
</gene>
<accession>A0A930UI09</accession>
<dbReference type="Proteomes" id="UP000604381">
    <property type="component" value="Unassembled WGS sequence"/>
</dbReference>
<dbReference type="InterPro" id="IPR022894">
    <property type="entry name" value="Oligoribonuclease"/>
</dbReference>
<dbReference type="InterPro" id="IPR012337">
    <property type="entry name" value="RNaseH-like_sf"/>
</dbReference>